<proteinExistence type="predicted"/>
<gene>
    <name evidence="2" type="ORF">DES41_1011063</name>
</gene>
<dbReference type="PANTHER" id="PTHR38009">
    <property type="entry name" value="CONSERVED HYPOTHETICAL PHAGE TAIL PROTEIN"/>
    <property type="match status" value="1"/>
</dbReference>
<dbReference type="Proteomes" id="UP000252884">
    <property type="component" value="Unassembled WGS sequence"/>
</dbReference>
<evidence type="ECO:0000313" key="3">
    <source>
        <dbReference type="Proteomes" id="UP000252884"/>
    </source>
</evidence>
<reference evidence="2 3" key="1">
    <citation type="submission" date="2018-07" db="EMBL/GenBank/DDBJ databases">
        <title>Genomic Encyclopedia of Type Strains, Phase IV (KMG-IV): sequencing the most valuable type-strain genomes for metagenomic binning, comparative biology and taxonomic classification.</title>
        <authorList>
            <person name="Goeker M."/>
        </authorList>
    </citation>
    <scope>NUCLEOTIDE SEQUENCE [LARGE SCALE GENOMIC DNA]</scope>
    <source>
        <strain evidence="2 3">DSM 21634</strain>
    </source>
</reference>
<feature type="compositionally biased region" description="Pro residues" evidence="1">
    <location>
        <begin position="1"/>
        <end position="13"/>
    </location>
</feature>
<dbReference type="GO" id="GO:0005198">
    <property type="term" value="F:structural molecule activity"/>
    <property type="evidence" value="ECO:0007669"/>
    <property type="project" value="InterPro"/>
</dbReference>
<feature type="compositionally biased region" description="Low complexity" evidence="1">
    <location>
        <begin position="14"/>
        <end position="27"/>
    </location>
</feature>
<dbReference type="InterPro" id="IPR011747">
    <property type="entry name" value="CHP02241"/>
</dbReference>
<sequence length="218" mass="23272">MPMLPIPPAPPLPAARAASGAVPASVPRAPPLPPRTASPPPAARAPVGGLGGISPLALQAAKANLRPIAGPTYPPTAFHFVLTFGTQSRDADGAFHEVSGIGPEVETETVLEGGLNGFSHVLPKSIRHPRLVLKRGIAGKASRLVRWCQDVLDGGFVKPIVPQLVHIYLLDHEANPLRGWSVENAWPVKWETEGFHAMRNQVAMEKIELAYARSNRIC</sequence>
<dbReference type="NCBIfam" id="TIGR02241">
    <property type="entry name" value="conserved hypothetical phage tail region protein"/>
    <property type="match status" value="1"/>
</dbReference>
<dbReference type="AlphaFoldDB" id="A0A368YC79"/>
<organism evidence="2 3">
    <name type="scientific">Pseudorhodoferax soli</name>
    <dbReference type="NCBI Taxonomy" id="545864"/>
    <lineage>
        <taxon>Bacteria</taxon>
        <taxon>Pseudomonadati</taxon>
        <taxon>Pseudomonadota</taxon>
        <taxon>Betaproteobacteria</taxon>
        <taxon>Burkholderiales</taxon>
        <taxon>Comamonadaceae</taxon>
    </lineage>
</organism>
<protein>
    <submittedName>
        <fullName evidence="2">Phage tail-like protein</fullName>
    </submittedName>
</protein>
<keyword evidence="3" id="KW-1185">Reference proteome</keyword>
<comment type="caution">
    <text evidence="2">The sequence shown here is derived from an EMBL/GenBank/DDBJ whole genome shotgun (WGS) entry which is preliminary data.</text>
</comment>
<dbReference type="EMBL" id="QPJK01000001">
    <property type="protein sequence ID" value="RCW76457.1"/>
    <property type="molecule type" value="Genomic_DNA"/>
</dbReference>
<dbReference type="PANTHER" id="PTHR38009:SF1">
    <property type="entry name" value="CONSERVED HYPOTHETICAL PHAGE TAIL PROTEIN"/>
    <property type="match status" value="1"/>
</dbReference>
<dbReference type="InterPro" id="IPR010667">
    <property type="entry name" value="Phage_T4_Gp19"/>
</dbReference>
<evidence type="ECO:0000256" key="1">
    <source>
        <dbReference type="SAM" id="MobiDB-lite"/>
    </source>
</evidence>
<name>A0A368YC79_9BURK</name>
<feature type="compositionally biased region" description="Pro residues" evidence="1">
    <location>
        <begin position="28"/>
        <end position="43"/>
    </location>
</feature>
<dbReference type="Pfam" id="PF06841">
    <property type="entry name" value="Phage_T4_gp19"/>
    <property type="match status" value="1"/>
</dbReference>
<evidence type="ECO:0000313" key="2">
    <source>
        <dbReference type="EMBL" id="RCW76457.1"/>
    </source>
</evidence>
<accession>A0A368YC79</accession>
<feature type="region of interest" description="Disordered" evidence="1">
    <location>
        <begin position="1"/>
        <end position="46"/>
    </location>
</feature>